<feature type="signal peptide" evidence="2">
    <location>
        <begin position="1"/>
        <end position="23"/>
    </location>
</feature>
<feature type="region of interest" description="Disordered" evidence="1">
    <location>
        <begin position="20"/>
        <end position="86"/>
    </location>
</feature>
<reference evidence="3 4" key="1">
    <citation type="journal article" date="2009" name="Stand. Genomic Sci.">
        <title>Complete genome sequence of Sanguibacter keddieii type strain (ST-74).</title>
        <authorList>
            <person name="Ivanova N."/>
            <person name="Sikorski J."/>
            <person name="Sims D."/>
            <person name="Brettin T."/>
            <person name="Detter J.C."/>
            <person name="Han C."/>
            <person name="Lapidus A."/>
            <person name="Copeland A."/>
            <person name="Glavina Del Rio T."/>
            <person name="Nolan M."/>
            <person name="Chen F."/>
            <person name="Lucas S."/>
            <person name="Tice H."/>
            <person name="Cheng J.F."/>
            <person name="Bruce D."/>
            <person name="Goodwin L."/>
            <person name="Pitluck S."/>
            <person name="Pati A."/>
            <person name="Mavromatis K."/>
            <person name="Chen A."/>
            <person name="Palaniappan K."/>
            <person name="D'haeseleer P."/>
            <person name="Chain P."/>
            <person name="Bristow J."/>
            <person name="Eisen J.A."/>
            <person name="Markowitz V."/>
            <person name="Hugenholtz P."/>
            <person name="Goker M."/>
            <person name="Pukall R."/>
            <person name="Klenk H.P."/>
            <person name="Kyrpides N.C."/>
        </authorList>
    </citation>
    <scope>NUCLEOTIDE SEQUENCE [LARGE SCALE GENOMIC DNA]</scope>
    <source>
        <strain evidence="4">ATCC 51767 / DSM 10542 / NCFB 3025 / ST-74</strain>
    </source>
</reference>
<evidence type="ECO:0000256" key="2">
    <source>
        <dbReference type="SAM" id="SignalP"/>
    </source>
</evidence>
<name>D1BI01_SANKS</name>
<dbReference type="KEGG" id="ske:Sked_21510"/>
<evidence type="ECO:0008006" key="5">
    <source>
        <dbReference type="Google" id="ProtNLM"/>
    </source>
</evidence>
<feature type="compositionally biased region" description="Low complexity" evidence="1">
    <location>
        <begin position="23"/>
        <end position="35"/>
    </location>
</feature>
<dbReference type="Proteomes" id="UP000000322">
    <property type="component" value="Chromosome"/>
</dbReference>
<dbReference type="RefSeq" id="WP_012867140.1">
    <property type="nucleotide sequence ID" value="NC_013521.1"/>
</dbReference>
<dbReference type="HOGENOM" id="CLU_1739241_0_0_11"/>
<organism evidence="3 4">
    <name type="scientific">Sanguibacter keddieii (strain ATCC 51767 / DSM 10542 / NCFB 3025 / ST-74)</name>
    <dbReference type="NCBI Taxonomy" id="446469"/>
    <lineage>
        <taxon>Bacteria</taxon>
        <taxon>Bacillati</taxon>
        <taxon>Actinomycetota</taxon>
        <taxon>Actinomycetes</taxon>
        <taxon>Micrococcales</taxon>
        <taxon>Sanguibacteraceae</taxon>
        <taxon>Sanguibacter</taxon>
    </lineage>
</organism>
<keyword evidence="4" id="KW-1185">Reference proteome</keyword>
<gene>
    <name evidence="3" type="ordered locus">Sked_21510</name>
</gene>
<feature type="compositionally biased region" description="Low complexity" evidence="1">
    <location>
        <begin position="65"/>
        <end position="79"/>
    </location>
</feature>
<proteinExistence type="predicted"/>
<feature type="chain" id="PRO_5038725411" description="DUF732 domain-containing protein" evidence="2">
    <location>
        <begin position="24"/>
        <end position="150"/>
    </location>
</feature>
<evidence type="ECO:0000313" key="4">
    <source>
        <dbReference type="Proteomes" id="UP000000322"/>
    </source>
</evidence>
<protein>
    <recommendedName>
        <fullName evidence="5">DUF732 domain-containing protein</fullName>
    </recommendedName>
</protein>
<evidence type="ECO:0000313" key="3">
    <source>
        <dbReference type="EMBL" id="ACZ22071.1"/>
    </source>
</evidence>
<dbReference type="AlphaFoldDB" id="D1BI01"/>
<keyword evidence="2" id="KW-0732">Signal</keyword>
<evidence type="ECO:0000256" key="1">
    <source>
        <dbReference type="SAM" id="MobiDB-lite"/>
    </source>
</evidence>
<accession>D1BI01</accession>
<sequence>MRLRTASACLVALVLPLSGCMTPAPKDSSPVVAAPSPAPSPTPSDDPSDEPTEEELRPLDPEADPTGSTSSGAGSPSATEEQMFGSGVHDLLADVEAADLRSSDAICRGAGLLLSEMSRSQVEARQDAMAEEDLDALKDLLALCDKVLSS</sequence>
<dbReference type="EMBL" id="CP001819">
    <property type="protein sequence ID" value="ACZ22071.1"/>
    <property type="molecule type" value="Genomic_DNA"/>
</dbReference>